<evidence type="ECO:0000256" key="1">
    <source>
        <dbReference type="SAM" id="MobiDB-lite"/>
    </source>
</evidence>
<evidence type="ECO:0000313" key="3">
    <source>
        <dbReference type="Proteomes" id="UP000190074"/>
    </source>
</evidence>
<evidence type="ECO:0000313" key="2">
    <source>
        <dbReference type="EMBL" id="SKN05417.1"/>
    </source>
</evidence>
<dbReference type="EMBL" id="FVGW01000031">
    <property type="protein sequence ID" value="SKN05417.1"/>
    <property type="molecule type" value="Genomic_DNA"/>
</dbReference>
<accession>A0A1T8VKT2</accession>
<reference evidence="2 3" key="1">
    <citation type="submission" date="2016-11" db="EMBL/GenBank/DDBJ databases">
        <authorList>
            <consortium name="Pathogen Informatics"/>
        </authorList>
    </citation>
    <scope>NUCLEOTIDE SEQUENCE [LARGE SCALE GENOMIC DNA]</scope>
    <source>
        <strain evidence="2 3">911</strain>
    </source>
</reference>
<dbReference type="AlphaFoldDB" id="A0A1T8VKT2"/>
<proteinExistence type="predicted"/>
<feature type="compositionally biased region" description="Gly residues" evidence="1">
    <location>
        <begin position="85"/>
        <end position="95"/>
    </location>
</feature>
<name>A0A1T8VKT2_9MYCO</name>
<organism evidence="2 3">
    <name type="scientific">Mycobacteroides abscessus subsp. massiliense</name>
    <dbReference type="NCBI Taxonomy" id="1962118"/>
    <lineage>
        <taxon>Bacteria</taxon>
        <taxon>Bacillati</taxon>
        <taxon>Actinomycetota</taxon>
        <taxon>Actinomycetes</taxon>
        <taxon>Mycobacteriales</taxon>
        <taxon>Mycobacteriaceae</taxon>
        <taxon>Mycobacteroides</taxon>
        <taxon>Mycobacteroides abscessus</taxon>
    </lineage>
</organism>
<sequence>MVAGWDYTGKDNVDQWCQYRTIAIATWRFDDGKGYDQTFDGSREQQSKEIPDEIYASTVTLQITKTTVPKCGTSPTSTSTPPGLGMPGFPGGGWGSINLPGSEPGKPSGGQSSGEPKAFALSFLQILGHKPS</sequence>
<feature type="compositionally biased region" description="Low complexity" evidence="1">
    <location>
        <begin position="72"/>
        <end position="83"/>
    </location>
</feature>
<feature type="region of interest" description="Disordered" evidence="1">
    <location>
        <begin position="68"/>
        <end position="117"/>
    </location>
</feature>
<dbReference type="Proteomes" id="UP000190074">
    <property type="component" value="Unassembled WGS sequence"/>
</dbReference>
<protein>
    <submittedName>
        <fullName evidence="2">Uncharacterized protein</fullName>
    </submittedName>
</protein>
<gene>
    <name evidence="2" type="ORF">SAMEA2259716_05833</name>
</gene>